<accession>A0A354M121</accession>
<dbReference type="Gene3D" id="3.30.2080.10">
    <property type="entry name" value="GH92 mannosidase domain"/>
    <property type="match status" value="1"/>
</dbReference>
<gene>
    <name evidence="2" type="ORF">DDY73_04335</name>
</gene>
<organism evidence="2 3">
    <name type="scientific">Coprobacter fastidiosus</name>
    <dbReference type="NCBI Taxonomy" id="1099853"/>
    <lineage>
        <taxon>Bacteria</taxon>
        <taxon>Pseudomonadati</taxon>
        <taxon>Bacteroidota</taxon>
        <taxon>Bacteroidia</taxon>
        <taxon>Bacteroidales</taxon>
        <taxon>Barnesiellaceae</taxon>
        <taxon>Coprobacter</taxon>
    </lineage>
</organism>
<dbReference type="AlphaFoldDB" id="A0A354M121"/>
<name>A0A354M121_9BACT</name>
<dbReference type="GO" id="GO:0000224">
    <property type="term" value="F:peptide-N4-(N-acetyl-beta-glucosaminyl)asparagine amidase activity"/>
    <property type="evidence" value="ECO:0007669"/>
    <property type="project" value="TreeGrafter"/>
</dbReference>
<evidence type="ECO:0000259" key="1">
    <source>
        <dbReference type="Pfam" id="PF07971"/>
    </source>
</evidence>
<dbReference type="PANTHER" id="PTHR12143:SF39">
    <property type="entry name" value="SECRETED PROTEIN"/>
    <property type="match status" value="1"/>
</dbReference>
<protein>
    <submittedName>
        <fullName evidence="2">Alpha-mannosidase</fullName>
    </submittedName>
</protein>
<evidence type="ECO:0000313" key="2">
    <source>
        <dbReference type="EMBL" id="HBJ08210.1"/>
    </source>
</evidence>
<dbReference type="EMBL" id="DNWC01000056">
    <property type="protein sequence ID" value="HBJ08210.1"/>
    <property type="molecule type" value="Genomic_DNA"/>
</dbReference>
<dbReference type="InterPro" id="IPR012939">
    <property type="entry name" value="Glyco_hydro_92"/>
</dbReference>
<dbReference type="InterPro" id="IPR050883">
    <property type="entry name" value="PNGase"/>
</dbReference>
<sequence>NSMGFYSFCPGIPVYEIGRPLFDEVTVRLSGDKTFVVKALNNSKENKYVQSVKWNGLPLSEPRFSHQMLASGGVLEFEMGKEPNKELFKTY</sequence>
<proteinExistence type="predicted"/>
<dbReference type="GO" id="GO:0006516">
    <property type="term" value="P:glycoprotein catabolic process"/>
    <property type="evidence" value="ECO:0007669"/>
    <property type="project" value="TreeGrafter"/>
</dbReference>
<dbReference type="PANTHER" id="PTHR12143">
    <property type="entry name" value="PEPTIDE N-GLYCANASE PNGASE -RELATED"/>
    <property type="match status" value="1"/>
</dbReference>
<evidence type="ECO:0000313" key="3">
    <source>
        <dbReference type="Proteomes" id="UP000262954"/>
    </source>
</evidence>
<feature type="non-terminal residue" evidence="2">
    <location>
        <position position="1"/>
    </location>
</feature>
<comment type="caution">
    <text evidence="2">The sequence shown here is derived from an EMBL/GenBank/DDBJ whole genome shotgun (WGS) entry which is preliminary data.</text>
</comment>
<feature type="domain" description="Glycosyl hydrolase family 92" evidence="1">
    <location>
        <begin position="2"/>
        <end position="81"/>
    </location>
</feature>
<dbReference type="GO" id="GO:0005829">
    <property type="term" value="C:cytosol"/>
    <property type="evidence" value="ECO:0007669"/>
    <property type="project" value="TreeGrafter"/>
</dbReference>
<reference evidence="2 3" key="1">
    <citation type="journal article" date="2018" name="Nat. Biotechnol.">
        <title>A standardized bacterial taxonomy based on genome phylogeny substantially revises the tree of life.</title>
        <authorList>
            <person name="Parks D.H."/>
            <person name="Chuvochina M."/>
            <person name="Waite D.W."/>
            <person name="Rinke C."/>
            <person name="Skarshewski A."/>
            <person name="Chaumeil P.A."/>
            <person name="Hugenholtz P."/>
        </authorList>
    </citation>
    <scope>NUCLEOTIDE SEQUENCE [LARGE SCALE GENOMIC DNA]</scope>
    <source>
        <strain evidence="2">UBA11482</strain>
    </source>
</reference>
<dbReference type="Proteomes" id="UP000262954">
    <property type="component" value="Unassembled WGS sequence"/>
</dbReference>
<dbReference type="Pfam" id="PF07971">
    <property type="entry name" value="Glyco_hydro_92"/>
    <property type="match status" value="1"/>
</dbReference>